<name>A0AAU8HX39_9FIRM</name>
<dbReference type="AlphaFoldDB" id="A0AAU8HX39"/>
<sequence>MSTHQQMASHYGNDQKKQLQQWAIRALHLILLKPIKNQLATKTYKLAYSAGPNGML</sequence>
<proteinExistence type="predicted"/>
<dbReference type="RefSeq" id="WP_353894483.1">
    <property type="nucleotide sequence ID" value="NZ_CP159485.1"/>
</dbReference>
<gene>
    <name evidence="1" type="ORF">PRVXH_001288</name>
</gene>
<reference evidence="1" key="1">
    <citation type="journal article" date="2018" name="Antonie Van Leeuwenhoek">
        <title>Proteinivorax hydrogeniformans sp. nov., an anaerobic, haloalkaliphilic bacterium fermenting proteinaceous compounds with high hydrogen production.</title>
        <authorList>
            <person name="Boltyanskaya Y."/>
            <person name="Detkova E."/>
            <person name="Pimenov N."/>
            <person name="Kevbrin V."/>
        </authorList>
    </citation>
    <scope>NUCLEOTIDE SEQUENCE</scope>
    <source>
        <strain evidence="1">Z-710</strain>
    </source>
</reference>
<organism evidence="1">
    <name type="scientific">Proteinivorax hydrogeniformans</name>
    <dbReference type="NCBI Taxonomy" id="1826727"/>
    <lineage>
        <taxon>Bacteria</taxon>
        <taxon>Bacillati</taxon>
        <taxon>Bacillota</taxon>
        <taxon>Clostridia</taxon>
        <taxon>Eubacteriales</taxon>
        <taxon>Proteinivoracaceae</taxon>
        <taxon>Proteinivorax</taxon>
    </lineage>
</organism>
<dbReference type="EMBL" id="CP159485">
    <property type="protein sequence ID" value="XCI29936.1"/>
    <property type="molecule type" value="Genomic_DNA"/>
</dbReference>
<accession>A0AAU8HX39</accession>
<evidence type="ECO:0000313" key="1">
    <source>
        <dbReference type="EMBL" id="XCI29936.1"/>
    </source>
</evidence>
<protein>
    <submittedName>
        <fullName evidence="1">Uncharacterized protein</fullName>
    </submittedName>
</protein>
<reference evidence="1" key="2">
    <citation type="submission" date="2024-06" db="EMBL/GenBank/DDBJ databases">
        <authorList>
            <person name="Petrova K.O."/>
            <person name="Toshchakov S.V."/>
            <person name="Boltjanskaja Y.V."/>
            <person name="Kevbrin V.V."/>
        </authorList>
    </citation>
    <scope>NUCLEOTIDE SEQUENCE</scope>
    <source>
        <strain evidence="1">Z-710</strain>
    </source>
</reference>